<reference evidence="2" key="2">
    <citation type="submission" date="2025-08" db="UniProtKB">
        <authorList>
            <consortium name="RefSeq"/>
        </authorList>
    </citation>
    <scope>IDENTIFICATION</scope>
    <source>
        <tissue evidence="2">Leaf</tissue>
    </source>
</reference>
<proteinExistence type="predicted"/>
<accession>A0AC58RLU6</accession>
<sequence>MSSPNPNPRKVPILDHFPNAPVRHRRGRGGRLRSLSLGSTHGGSSGSASSSSSGIRSSIPKAPSSKGKELSEPTQEPLVEEIVPNDLSFGNDRRSLQEQVKNLEKADTYPSLITELVIPTIRKDCNWRDNLRMMIPAPNQRISSFRIGFSFVYTYPFTLGFNPVIDPVILEFCRFFKICLAQVGPLVWRAVACLRYLSTKANVNFTFSHLIHLYHPKLFRHGVFTLTARSKKVLVNPEDDKDRGWYCRYVAVRTVDLLGETNIPFPEKWNFACKFFFFLPHLVFKNFGFFSNLVSFWLFVATMGDVEHVPNFRGWVGSILKIAPMEARTWKSISLLNGWKVKTHGFGIRGMTAEVTVAIRVSSTASLDLEKTRATLPKRKVVEESSENEEEENTSLIARPRARRRIIDGDEVEDTPARSSISEPVQILSDEDTTPRGSNESIRCLFVSGFESGEFGPVLDETPLSSSIPISSIPSIPLTTTSISLPFLSTPVSLPVLVPISTPTIPALTPIAPIVFTSFTTPPYIVPPPSVQHTEAGSCCRGMTMRSVTLEVPANHSLLRKTGGADVWLEPLIGDIEKKKMESHSCLTLMNDIVHSTLKVLLF</sequence>
<dbReference type="RefSeq" id="XP_075073693.1">
    <property type="nucleotide sequence ID" value="XM_075217592.1"/>
</dbReference>
<organism evidence="1 2">
    <name type="scientific">Nicotiana tabacum</name>
    <name type="common">Common tobacco</name>
    <dbReference type="NCBI Taxonomy" id="4097"/>
    <lineage>
        <taxon>Eukaryota</taxon>
        <taxon>Viridiplantae</taxon>
        <taxon>Streptophyta</taxon>
        <taxon>Embryophyta</taxon>
        <taxon>Tracheophyta</taxon>
        <taxon>Spermatophyta</taxon>
        <taxon>Magnoliopsida</taxon>
        <taxon>eudicotyledons</taxon>
        <taxon>Gunneridae</taxon>
        <taxon>Pentapetalae</taxon>
        <taxon>asterids</taxon>
        <taxon>lamiids</taxon>
        <taxon>Solanales</taxon>
        <taxon>Solanaceae</taxon>
        <taxon>Nicotianoideae</taxon>
        <taxon>Nicotianeae</taxon>
        <taxon>Nicotiana</taxon>
    </lineage>
</organism>
<evidence type="ECO:0000313" key="1">
    <source>
        <dbReference type="Proteomes" id="UP000790787"/>
    </source>
</evidence>
<dbReference type="Proteomes" id="UP000790787">
    <property type="component" value="Chromosome 1"/>
</dbReference>
<evidence type="ECO:0000313" key="2">
    <source>
        <dbReference type="RefSeq" id="XP_075073693.1"/>
    </source>
</evidence>
<gene>
    <name evidence="2" type="primary">LOC142161841</name>
</gene>
<protein>
    <submittedName>
        <fullName evidence="2">Uncharacterized protein LOC142161841</fullName>
    </submittedName>
</protein>
<keyword evidence="1" id="KW-1185">Reference proteome</keyword>
<reference evidence="1" key="1">
    <citation type="journal article" date="2014" name="Nat. Commun.">
        <title>The tobacco genome sequence and its comparison with those of tomato and potato.</title>
        <authorList>
            <person name="Sierro N."/>
            <person name="Battey J.N."/>
            <person name="Ouadi S."/>
            <person name="Bakaher N."/>
            <person name="Bovet L."/>
            <person name="Willig A."/>
            <person name="Goepfert S."/>
            <person name="Peitsch M.C."/>
            <person name="Ivanov N.V."/>
        </authorList>
    </citation>
    <scope>NUCLEOTIDE SEQUENCE [LARGE SCALE GENOMIC DNA]</scope>
</reference>
<name>A0AC58RLU6_TOBAC</name>